<dbReference type="Gene3D" id="2.130.10.10">
    <property type="entry name" value="YVTN repeat-like/Quinoprotein amine dehydrogenase"/>
    <property type="match status" value="1"/>
</dbReference>
<feature type="repeat" description="WD" evidence="1">
    <location>
        <begin position="242"/>
        <end position="278"/>
    </location>
</feature>
<protein>
    <submittedName>
        <fullName evidence="3">BRWD3</fullName>
    </submittedName>
</protein>
<feature type="domain" description="BRWD/PHIP N-terminal" evidence="2">
    <location>
        <begin position="8"/>
        <end position="44"/>
    </location>
</feature>
<gene>
    <name evidence="3" type="ORF">LAZ67_19001423</name>
</gene>
<dbReference type="InterPro" id="IPR001680">
    <property type="entry name" value="WD40_rpt"/>
</dbReference>
<dbReference type="PANTHER" id="PTHR16266:SF17">
    <property type="entry name" value="BRWD3"/>
    <property type="match status" value="1"/>
</dbReference>
<dbReference type="Pfam" id="PF25437">
    <property type="entry name" value="BRWD1_N"/>
    <property type="match status" value="1"/>
</dbReference>
<evidence type="ECO:0000313" key="4">
    <source>
        <dbReference type="Proteomes" id="UP001235939"/>
    </source>
</evidence>
<dbReference type="Proteomes" id="UP001235939">
    <property type="component" value="Chromosome 19"/>
</dbReference>
<accession>A0ABY6LIK2</accession>
<evidence type="ECO:0000313" key="3">
    <source>
        <dbReference type="EMBL" id="UYV80694.1"/>
    </source>
</evidence>
<name>A0ABY6LIK2_9ARAC</name>
<dbReference type="Pfam" id="PF00400">
    <property type="entry name" value="WD40"/>
    <property type="match status" value="3"/>
</dbReference>
<organism evidence="3 4">
    <name type="scientific">Cordylochernes scorpioides</name>
    <dbReference type="NCBI Taxonomy" id="51811"/>
    <lineage>
        <taxon>Eukaryota</taxon>
        <taxon>Metazoa</taxon>
        <taxon>Ecdysozoa</taxon>
        <taxon>Arthropoda</taxon>
        <taxon>Chelicerata</taxon>
        <taxon>Arachnida</taxon>
        <taxon>Pseudoscorpiones</taxon>
        <taxon>Cheliferoidea</taxon>
        <taxon>Chernetidae</taxon>
        <taxon>Cordylochernes</taxon>
    </lineage>
</organism>
<dbReference type="InterPro" id="IPR057452">
    <property type="entry name" value="BRWD/PHIP_N"/>
</dbReference>
<dbReference type="PROSITE" id="PS50082">
    <property type="entry name" value="WD_REPEATS_2"/>
    <property type="match status" value="3"/>
</dbReference>
<proteinExistence type="predicted"/>
<sequence length="287" mass="32309">MSCLTGQIVELYYLITQFLAAGPCKKTALLLKEELEEKQEQLLGRALAPDHLLQLCLRLPPLVDREVPSNISGVATLLGVGCHSVLRRKEGTSHLLRWDYMLEIVNYPLSLFFYGEFRPRLWKCSTLNAREYSGGVSSPLSHTVPTQHYSKQQRFRRLLGHLSSVYCVLFDRSGHYIFTGADDNLVKIWSAHDGRLLATMRGHSGEISDLAVNFENTVLASGSCDKMIRVWCLRSLAPIAILTSHTGMVTSVRFCPYPEGDPRYLISTGNDGCVCFWSYSPRTNTFK</sequence>
<dbReference type="SMART" id="SM00320">
    <property type="entry name" value="WD40"/>
    <property type="match status" value="3"/>
</dbReference>
<keyword evidence="4" id="KW-1185">Reference proteome</keyword>
<dbReference type="PANTHER" id="PTHR16266">
    <property type="entry name" value="WD REPEAT DOMAIN 9"/>
    <property type="match status" value="1"/>
</dbReference>
<dbReference type="InterPro" id="IPR036322">
    <property type="entry name" value="WD40_repeat_dom_sf"/>
</dbReference>
<feature type="repeat" description="WD" evidence="1">
    <location>
        <begin position="200"/>
        <end position="241"/>
    </location>
</feature>
<evidence type="ECO:0000256" key="1">
    <source>
        <dbReference type="PROSITE-ProRule" id="PRU00221"/>
    </source>
</evidence>
<reference evidence="3 4" key="1">
    <citation type="submission" date="2022-01" db="EMBL/GenBank/DDBJ databases">
        <title>A chromosomal length assembly of Cordylochernes scorpioides.</title>
        <authorList>
            <person name="Zeh D."/>
            <person name="Zeh J."/>
        </authorList>
    </citation>
    <scope>NUCLEOTIDE SEQUENCE [LARGE SCALE GENOMIC DNA]</scope>
    <source>
        <strain evidence="3">IN4F17</strain>
        <tissue evidence="3">Whole Body</tissue>
    </source>
</reference>
<evidence type="ECO:0000259" key="2">
    <source>
        <dbReference type="Pfam" id="PF25437"/>
    </source>
</evidence>
<dbReference type="EMBL" id="CP092881">
    <property type="protein sequence ID" value="UYV80694.1"/>
    <property type="molecule type" value="Genomic_DNA"/>
</dbReference>
<feature type="repeat" description="WD" evidence="1">
    <location>
        <begin position="158"/>
        <end position="199"/>
    </location>
</feature>
<dbReference type="PROSITE" id="PS50294">
    <property type="entry name" value="WD_REPEATS_REGION"/>
    <property type="match status" value="3"/>
</dbReference>
<dbReference type="InterPro" id="IPR015943">
    <property type="entry name" value="WD40/YVTN_repeat-like_dom_sf"/>
</dbReference>
<dbReference type="SUPFAM" id="SSF50978">
    <property type="entry name" value="WD40 repeat-like"/>
    <property type="match status" value="1"/>
</dbReference>
<keyword evidence="1" id="KW-0853">WD repeat</keyword>
<dbReference type="InterPro" id="IPR052060">
    <property type="entry name" value="Bromo_WD_repeat"/>
</dbReference>